<proteinExistence type="predicted"/>
<dbReference type="EMBL" id="CP039371">
    <property type="protein sequence ID" value="QCI13085.1"/>
    <property type="molecule type" value="Genomic_DNA"/>
</dbReference>
<gene>
    <name evidence="1" type="ORF">E6B08_17665</name>
</gene>
<accession>A0A4D6XJP5</accession>
<evidence type="ECO:0000313" key="2">
    <source>
        <dbReference type="Proteomes" id="UP000298551"/>
    </source>
</evidence>
<name>A0A4D6XJP5_PSEPU</name>
<sequence>MTPFPKHSGLVRASRYVAAIAAGLYRPERGYLPTPSAPTATVTFVRFDGEIYALTAKHVVIELNKWMEKSCPLSGQYFCPVNQGVILHGPFISPPALFPQRDPDVALLKVTEKHLSRLGKEAFEILPETKETKMPWPPTHGRAYGFPTVDKNAVIDALGERLAMPSVEVVAECISTGSDSDQIQFHSELSEPVERGSLSGLSGGAVFWSTDEQYGLAGIVKEAFDVNPKEGEESFYTSPKVNFVCQRIDYPTMARWVDHYNLHWQSERNKLNHKAREQNEREIQARLDHGRPVLGNDGVLEGD</sequence>
<dbReference type="SUPFAM" id="SSF50494">
    <property type="entry name" value="Trypsin-like serine proteases"/>
    <property type="match status" value="1"/>
</dbReference>
<dbReference type="OrthoDB" id="6990812at2"/>
<dbReference type="AlphaFoldDB" id="A0A4D6XJP5"/>
<protein>
    <recommendedName>
        <fullName evidence="3">Trypsin-like peptidase domain-containing protein</fullName>
    </recommendedName>
</protein>
<reference evidence="2" key="1">
    <citation type="submission" date="2019-04" db="EMBL/GenBank/DDBJ databases">
        <title>Genome sequence of Pseudomonas putida 1290, an auxin catabolizing strain.</title>
        <authorList>
            <person name="Laird T.S."/>
            <person name="Leveau J.H.J."/>
        </authorList>
    </citation>
    <scope>NUCLEOTIDE SEQUENCE [LARGE SCALE GENOMIC DNA]</scope>
    <source>
        <strain evidence="2">1290</strain>
    </source>
</reference>
<dbReference type="InterPro" id="IPR009003">
    <property type="entry name" value="Peptidase_S1_PA"/>
</dbReference>
<organism evidence="1 2">
    <name type="scientific">Pseudomonas putida</name>
    <name type="common">Arthrobacter siderocapsulatus</name>
    <dbReference type="NCBI Taxonomy" id="303"/>
    <lineage>
        <taxon>Bacteria</taxon>
        <taxon>Pseudomonadati</taxon>
        <taxon>Pseudomonadota</taxon>
        <taxon>Gammaproteobacteria</taxon>
        <taxon>Pseudomonadales</taxon>
        <taxon>Pseudomonadaceae</taxon>
        <taxon>Pseudomonas</taxon>
    </lineage>
</organism>
<dbReference type="Proteomes" id="UP000298551">
    <property type="component" value="Chromosome"/>
</dbReference>
<evidence type="ECO:0008006" key="3">
    <source>
        <dbReference type="Google" id="ProtNLM"/>
    </source>
</evidence>
<evidence type="ECO:0000313" key="1">
    <source>
        <dbReference type="EMBL" id="QCI13085.1"/>
    </source>
</evidence>
<dbReference type="RefSeq" id="WP_136915236.1">
    <property type="nucleotide sequence ID" value="NZ_CP039371.1"/>
</dbReference>